<reference evidence="2" key="1">
    <citation type="submission" date="2021-01" db="EMBL/GenBank/DDBJ databases">
        <authorList>
            <person name="Corre E."/>
            <person name="Pelletier E."/>
            <person name="Niang G."/>
            <person name="Scheremetjew M."/>
            <person name="Finn R."/>
            <person name="Kale V."/>
            <person name="Holt S."/>
            <person name="Cochrane G."/>
            <person name="Meng A."/>
            <person name="Brown T."/>
            <person name="Cohen L."/>
        </authorList>
    </citation>
    <scope>NUCLEOTIDE SEQUENCE</scope>
    <source>
        <strain evidence="2">CCMP 410</strain>
    </source>
</reference>
<keyword evidence="1" id="KW-0175">Coiled coil</keyword>
<evidence type="ECO:0000256" key="1">
    <source>
        <dbReference type="SAM" id="Coils"/>
    </source>
</evidence>
<name>A0A7S1Y214_9STRA</name>
<sequence>MFVQGNKTGAEEVLAAMGYLDAWAYMMYNADVKTTPNIDGSIPQLSGGCASGPAKSENEEKFGVRCNVANVACHPDNQMWIQGAPPVYLNNEAPLQSRSLDAISCAIRSCCDQANSRFQSIGQAAAAEQGMPMHDDSKDEMAISQGSIMTPTTMAVMAHGNELCSRNMVLSAFALLQQHEAANLAGVSAQTNQGHHLIISALDAFLQNGDQDGGGGFTDSQIQSFLSVCNTAIENPLLLHHGGPTYHMVSNSAILLCHLLNGMHARRNSGGVSGNSEMEAAIFGEVLDTLLSVRKLLSIHRRKLPVKLRCHAIPRPSFGASGEEGTPFIDMGNTIMCGCRGCQGFVLVACSPCVAAERARNAKLKQEEEAAREAELMIDSTTSSPGEEEDLDRTLYELESEFDMDDDALLGMLSRIVTAP</sequence>
<dbReference type="AlphaFoldDB" id="A0A7S1Y214"/>
<feature type="coiled-coil region" evidence="1">
    <location>
        <begin position="354"/>
        <end position="384"/>
    </location>
</feature>
<evidence type="ECO:0000313" key="2">
    <source>
        <dbReference type="EMBL" id="CAD9271903.1"/>
    </source>
</evidence>
<gene>
    <name evidence="2" type="ORF">GOCE00092_LOCUS808</name>
</gene>
<dbReference type="EMBL" id="HBGK01001497">
    <property type="protein sequence ID" value="CAD9271903.1"/>
    <property type="molecule type" value="Transcribed_RNA"/>
</dbReference>
<accession>A0A7S1Y214</accession>
<organism evidence="2">
    <name type="scientific">Grammatophora oceanica</name>
    <dbReference type="NCBI Taxonomy" id="210454"/>
    <lineage>
        <taxon>Eukaryota</taxon>
        <taxon>Sar</taxon>
        <taxon>Stramenopiles</taxon>
        <taxon>Ochrophyta</taxon>
        <taxon>Bacillariophyta</taxon>
        <taxon>Fragilariophyceae</taxon>
        <taxon>Fragilariophycidae</taxon>
        <taxon>Rhabdonematales</taxon>
        <taxon>Grammatophoraceae</taxon>
        <taxon>Grammatophora</taxon>
    </lineage>
</organism>
<protein>
    <submittedName>
        <fullName evidence="2">Uncharacterized protein</fullName>
    </submittedName>
</protein>
<proteinExistence type="predicted"/>